<evidence type="ECO:0000313" key="3">
    <source>
        <dbReference type="Proteomes" id="UP000572984"/>
    </source>
</evidence>
<dbReference type="CDD" id="cd02440">
    <property type="entry name" value="AdoMet_MTases"/>
    <property type="match status" value="1"/>
</dbReference>
<dbReference type="EMBL" id="JACDXJ010000001">
    <property type="protein sequence ID" value="MBA1157579.1"/>
    <property type="molecule type" value="Genomic_DNA"/>
</dbReference>
<feature type="domain" description="Methyltransferase" evidence="1">
    <location>
        <begin position="63"/>
        <end position="114"/>
    </location>
</feature>
<dbReference type="SUPFAM" id="SSF53335">
    <property type="entry name" value="S-adenosyl-L-methionine-dependent methyltransferases"/>
    <property type="match status" value="1"/>
</dbReference>
<dbReference type="AlphaFoldDB" id="A0A838BR86"/>
<dbReference type="RefSeq" id="WP_181053039.1">
    <property type="nucleotide sequence ID" value="NZ_JACDXJ010000001.1"/>
</dbReference>
<gene>
    <name evidence="2" type="ORF">H0S73_15780</name>
</gene>
<dbReference type="GO" id="GO:0008168">
    <property type="term" value="F:methyltransferase activity"/>
    <property type="evidence" value="ECO:0007669"/>
    <property type="project" value="UniProtKB-KW"/>
</dbReference>
<proteinExistence type="predicted"/>
<dbReference type="Pfam" id="PF13649">
    <property type="entry name" value="Methyltransf_25"/>
    <property type="match status" value="1"/>
</dbReference>
<comment type="caution">
    <text evidence="2">The sequence shown here is derived from an EMBL/GenBank/DDBJ whole genome shotgun (WGS) entry which is preliminary data.</text>
</comment>
<keyword evidence="2" id="KW-0808">Transferase</keyword>
<dbReference type="GO" id="GO:0032259">
    <property type="term" value="P:methylation"/>
    <property type="evidence" value="ECO:0007669"/>
    <property type="project" value="UniProtKB-KW"/>
</dbReference>
<protein>
    <submittedName>
        <fullName evidence="2">Class I SAM-dependent methyltransferase</fullName>
    </submittedName>
</protein>
<accession>A0A838BR86</accession>
<evidence type="ECO:0000313" key="2">
    <source>
        <dbReference type="EMBL" id="MBA1157579.1"/>
    </source>
</evidence>
<dbReference type="Gene3D" id="3.40.50.150">
    <property type="entry name" value="Vaccinia Virus protein VP39"/>
    <property type="match status" value="1"/>
</dbReference>
<keyword evidence="2" id="KW-0489">Methyltransferase</keyword>
<reference evidence="2 3" key="1">
    <citation type="submission" date="2020-07" db="EMBL/GenBank/DDBJ databases">
        <title>Draft genome and description of Microvirga mediterraneensis Marseille-Q2068 sp. nov.</title>
        <authorList>
            <person name="Boxberger M."/>
        </authorList>
    </citation>
    <scope>NUCLEOTIDE SEQUENCE [LARGE SCALE GENOMIC DNA]</scope>
    <source>
        <strain evidence="2 3">Marseille-Q2068</strain>
    </source>
</reference>
<dbReference type="InterPro" id="IPR041698">
    <property type="entry name" value="Methyltransf_25"/>
</dbReference>
<keyword evidence="3" id="KW-1185">Reference proteome</keyword>
<sequence length="217" mass="24698">MTSRRSAELDEAYGQVGQYYTQKLRRHGPSPLGVDWSCFPTQALRFRKLLTLCDFENPFSLNDLGCGYGALLDYLALYHSQTQVDYLGIDLSPAMVRSARKRWAGETIRFHQGKECPRLADYGIASGIFNVMLDQPIPVWEQLIETTLVHLRTSSRKGFAVNFVHLPSSGQRARTGLYCTSPERWGQFCEKHLGSRVRVIDDYGMNEFTLLVEPRSP</sequence>
<name>A0A838BR86_9HYPH</name>
<dbReference type="Proteomes" id="UP000572984">
    <property type="component" value="Unassembled WGS sequence"/>
</dbReference>
<organism evidence="2 3">
    <name type="scientific">Microvirga mediterraneensis</name>
    <dbReference type="NCBI Taxonomy" id="2754695"/>
    <lineage>
        <taxon>Bacteria</taxon>
        <taxon>Pseudomonadati</taxon>
        <taxon>Pseudomonadota</taxon>
        <taxon>Alphaproteobacteria</taxon>
        <taxon>Hyphomicrobiales</taxon>
        <taxon>Methylobacteriaceae</taxon>
        <taxon>Microvirga</taxon>
    </lineage>
</organism>
<dbReference type="InterPro" id="IPR029063">
    <property type="entry name" value="SAM-dependent_MTases_sf"/>
</dbReference>
<evidence type="ECO:0000259" key="1">
    <source>
        <dbReference type="Pfam" id="PF13649"/>
    </source>
</evidence>